<dbReference type="GO" id="GO:0005978">
    <property type="term" value="P:glycogen biosynthetic process"/>
    <property type="evidence" value="ECO:0007669"/>
    <property type="project" value="UniProtKB-UniRule"/>
</dbReference>
<evidence type="ECO:0000313" key="11">
    <source>
        <dbReference type="EMBL" id="SMC84287.1"/>
    </source>
</evidence>
<comment type="catalytic activity">
    <reaction evidence="1 8">
        <text>[(1-&gt;4)-alpha-D-glucosyl](n) + ADP-alpha-D-glucose = [(1-&gt;4)-alpha-D-glucosyl](n+1) + ADP + H(+)</text>
        <dbReference type="Rhea" id="RHEA:18189"/>
        <dbReference type="Rhea" id="RHEA-COMP:9584"/>
        <dbReference type="Rhea" id="RHEA-COMP:9587"/>
        <dbReference type="ChEBI" id="CHEBI:15378"/>
        <dbReference type="ChEBI" id="CHEBI:15444"/>
        <dbReference type="ChEBI" id="CHEBI:57498"/>
        <dbReference type="ChEBI" id="CHEBI:456216"/>
        <dbReference type="EC" id="2.4.1.21"/>
    </reaction>
</comment>
<dbReference type="InterPro" id="IPR013534">
    <property type="entry name" value="Starch_synth_cat_dom"/>
</dbReference>
<feature type="binding site" evidence="8">
    <location>
        <position position="17"/>
    </location>
    <ligand>
        <name>ADP-alpha-D-glucose</name>
        <dbReference type="ChEBI" id="CHEBI:57498"/>
    </ligand>
</feature>
<feature type="domain" description="Glycosyl transferase family 1" evidence="9">
    <location>
        <begin position="289"/>
        <end position="446"/>
    </location>
</feature>
<dbReference type="STRING" id="937218.SAMN06297251_11018"/>
<dbReference type="GO" id="GO:0009011">
    <property type="term" value="F:alpha-1,4-glucan glucosyltransferase (ADP-glucose donor) activity"/>
    <property type="evidence" value="ECO:0007669"/>
    <property type="project" value="UniProtKB-UniRule"/>
</dbReference>
<comment type="pathway">
    <text evidence="3 8">Glycan biosynthesis; glycogen biosynthesis.</text>
</comment>
<dbReference type="GO" id="GO:0005829">
    <property type="term" value="C:cytosol"/>
    <property type="evidence" value="ECO:0007669"/>
    <property type="project" value="TreeGrafter"/>
</dbReference>
<dbReference type="RefSeq" id="WP_084410312.1">
    <property type="nucleotide sequence ID" value="NZ_FWXR01000010.1"/>
</dbReference>
<dbReference type="EC" id="2.4.1.21" evidence="8"/>
<keyword evidence="12" id="KW-1185">Reference proteome</keyword>
<evidence type="ECO:0000313" key="12">
    <source>
        <dbReference type="Proteomes" id="UP000192656"/>
    </source>
</evidence>
<evidence type="ECO:0000256" key="3">
    <source>
        <dbReference type="ARBA" id="ARBA00004964"/>
    </source>
</evidence>
<reference evidence="11 12" key="1">
    <citation type="submission" date="2017-04" db="EMBL/GenBank/DDBJ databases">
        <authorList>
            <person name="Afonso C.L."/>
            <person name="Miller P.J."/>
            <person name="Scott M.A."/>
            <person name="Spackman E."/>
            <person name="Goraichik I."/>
            <person name="Dimitrov K.M."/>
            <person name="Suarez D.L."/>
            <person name="Swayne D.E."/>
        </authorList>
    </citation>
    <scope>NUCLEOTIDE SEQUENCE [LARGE SCALE GENOMIC DNA]</scope>
    <source>
        <strain evidence="11 12">CGMCC 1.10972</strain>
    </source>
</reference>
<keyword evidence="7 8" id="KW-0320">Glycogen biosynthesis</keyword>
<dbReference type="Pfam" id="PF08323">
    <property type="entry name" value="Glyco_transf_5"/>
    <property type="match status" value="1"/>
</dbReference>
<dbReference type="InterPro" id="IPR001296">
    <property type="entry name" value="Glyco_trans_1"/>
</dbReference>
<dbReference type="GO" id="GO:0004373">
    <property type="term" value="F:alpha-1,4-glucan glucosyltransferase (UDP-glucose donor) activity"/>
    <property type="evidence" value="ECO:0007669"/>
    <property type="project" value="InterPro"/>
</dbReference>
<gene>
    <name evidence="8" type="primary">glgA</name>
    <name evidence="11" type="ORF">SAMN06297251_11018</name>
</gene>
<protein>
    <recommendedName>
        <fullName evidence="8">Glycogen synthase</fullName>
        <ecNumber evidence="8">2.4.1.21</ecNumber>
    </recommendedName>
    <alternativeName>
        <fullName evidence="8">Starch [bacterial glycogen] synthase</fullName>
    </alternativeName>
</protein>
<dbReference type="Pfam" id="PF00534">
    <property type="entry name" value="Glycos_transf_1"/>
    <property type="match status" value="1"/>
</dbReference>
<evidence type="ECO:0000259" key="10">
    <source>
        <dbReference type="Pfam" id="PF08323"/>
    </source>
</evidence>
<feature type="domain" description="Starch synthase catalytic" evidence="10">
    <location>
        <begin position="4"/>
        <end position="237"/>
    </location>
</feature>
<evidence type="ECO:0000256" key="8">
    <source>
        <dbReference type="HAMAP-Rule" id="MF_00484"/>
    </source>
</evidence>
<evidence type="ECO:0000256" key="2">
    <source>
        <dbReference type="ARBA" id="ARBA00002764"/>
    </source>
</evidence>
<dbReference type="InterPro" id="IPR011835">
    <property type="entry name" value="GS/SS"/>
</dbReference>
<dbReference type="PANTHER" id="PTHR45825">
    <property type="entry name" value="GRANULE-BOUND STARCH SYNTHASE 1, CHLOROPLASTIC/AMYLOPLASTIC"/>
    <property type="match status" value="1"/>
</dbReference>
<dbReference type="UniPathway" id="UPA00164"/>
<dbReference type="NCBIfam" id="TIGR02095">
    <property type="entry name" value="glgA"/>
    <property type="match status" value="1"/>
</dbReference>
<dbReference type="Proteomes" id="UP000192656">
    <property type="component" value="Unassembled WGS sequence"/>
</dbReference>
<comment type="function">
    <text evidence="2 8">Synthesizes alpha-1,4-glucan chains using ADP-glucose.</text>
</comment>
<sequence length="483" mass="51499">MSLRVLSVASEVFPFIKTGGLADVAGALPIALKSAGIETRTLLPAYPSVKAKVGEGEVVCRFSDLLSAEAVIRAVSAEGLDLLLLDAPTLFDREGGPYITPGGYDHPDNWKRFAALSLAGARIAQGAIEGYEPDILHAHDWQGALAPAYLAMAGERRAKTVLTIHNLAFQGNYPKAIFPELGFPKEAWSIEGLEYYGNVGFLKAGIHAADRVTTVSPTYAREILTPSGGMGLDGLLRGRGDAVKGIVNGIDIEAWNPARDALIEAPFSLDDLDERQKNRAALAAEFELEAEAGPILAIVSRLTWQKGLDVVAEVADAIVERGARLVIVGTGEPMIEGAFEALRVRHPGKVGVRVTYDEALSHRVQAGADAILIPSRFEPCGLTQLYGLRYGCIPVVSRVGGLADTVIDANHAALQKGAATGLVFDRPEPDAILASIDRLIELFAKPAEWASLQKAAMTSDVSWTTSAALYANLYKDLTKDPTP</sequence>
<evidence type="ECO:0000256" key="4">
    <source>
        <dbReference type="ARBA" id="ARBA00010281"/>
    </source>
</evidence>
<dbReference type="PANTHER" id="PTHR45825:SF11">
    <property type="entry name" value="ALPHA AMYLASE DOMAIN-CONTAINING PROTEIN"/>
    <property type="match status" value="1"/>
</dbReference>
<keyword evidence="5 8" id="KW-0328">Glycosyltransferase</keyword>
<dbReference type="AlphaFoldDB" id="A0A1W2CG99"/>
<evidence type="ECO:0000256" key="7">
    <source>
        <dbReference type="ARBA" id="ARBA00023056"/>
    </source>
</evidence>
<proteinExistence type="inferred from homology"/>
<dbReference type="HAMAP" id="MF_00484">
    <property type="entry name" value="Glycogen_synth"/>
    <property type="match status" value="1"/>
</dbReference>
<evidence type="ECO:0000256" key="1">
    <source>
        <dbReference type="ARBA" id="ARBA00001478"/>
    </source>
</evidence>
<name>A0A1W2CG99_9HYPH</name>
<dbReference type="Gene3D" id="3.40.50.2000">
    <property type="entry name" value="Glycogen Phosphorylase B"/>
    <property type="match status" value="2"/>
</dbReference>
<dbReference type="NCBIfam" id="NF001899">
    <property type="entry name" value="PRK00654.1-2"/>
    <property type="match status" value="1"/>
</dbReference>
<organism evidence="11 12">
    <name type="scientific">Fulvimarina manganoxydans</name>
    <dbReference type="NCBI Taxonomy" id="937218"/>
    <lineage>
        <taxon>Bacteria</taxon>
        <taxon>Pseudomonadati</taxon>
        <taxon>Pseudomonadota</taxon>
        <taxon>Alphaproteobacteria</taxon>
        <taxon>Hyphomicrobiales</taxon>
        <taxon>Aurantimonadaceae</taxon>
        <taxon>Fulvimarina</taxon>
    </lineage>
</organism>
<dbReference type="OrthoDB" id="9808590at2"/>
<keyword evidence="6 8" id="KW-0808">Transferase</keyword>
<comment type="similarity">
    <text evidence="4 8">Belongs to the glycosyltransferase 1 family. Bacterial/plant glycogen synthase subfamily.</text>
</comment>
<evidence type="ECO:0000256" key="5">
    <source>
        <dbReference type="ARBA" id="ARBA00022676"/>
    </source>
</evidence>
<dbReference type="CDD" id="cd03791">
    <property type="entry name" value="GT5_Glycogen_synthase_DULL1-like"/>
    <property type="match status" value="1"/>
</dbReference>
<accession>A0A1W2CG99</accession>
<dbReference type="EMBL" id="FWXR01000010">
    <property type="protein sequence ID" value="SMC84287.1"/>
    <property type="molecule type" value="Genomic_DNA"/>
</dbReference>
<evidence type="ECO:0000256" key="6">
    <source>
        <dbReference type="ARBA" id="ARBA00022679"/>
    </source>
</evidence>
<evidence type="ECO:0000259" key="9">
    <source>
        <dbReference type="Pfam" id="PF00534"/>
    </source>
</evidence>
<dbReference type="SUPFAM" id="SSF53756">
    <property type="entry name" value="UDP-Glycosyltransferase/glycogen phosphorylase"/>
    <property type="match status" value="1"/>
</dbReference>